<evidence type="ECO:0000256" key="6">
    <source>
        <dbReference type="ARBA" id="ARBA00022598"/>
    </source>
</evidence>
<evidence type="ECO:0000256" key="13">
    <source>
        <dbReference type="ARBA" id="ARBA00048400"/>
    </source>
</evidence>
<dbReference type="InterPro" id="IPR002307">
    <property type="entry name" value="Tyr-tRNA-ligase"/>
</dbReference>
<evidence type="ECO:0000313" key="17">
    <source>
        <dbReference type="EMBL" id="KAA3673602.1"/>
    </source>
</evidence>
<dbReference type="SUPFAM" id="SSF52374">
    <property type="entry name" value="Nucleotidylyl transferase"/>
    <property type="match status" value="2"/>
</dbReference>
<dbReference type="AlphaFoldDB" id="A0A5J4NDN2"/>
<comment type="catalytic activity">
    <reaction evidence="13">
        <text>tRNA(Tyr) + L-tyrosine + ATP = L-tyrosyl-tRNA(Tyr) + AMP + diphosphate + H(+)</text>
        <dbReference type="Rhea" id="RHEA:10220"/>
        <dbReference type="Rhea" id="RHEA-COMP:9706"/>
        <dbReference type="Rhea" id="RHEA-COMP:9707"/>
        <dbReference type="ChEBI" id="CHEBI:15378"/>
        <dbReference type="ChEBI" id="CHEBI:30616"/>
        <dbReference type="ChEBI" id="CHEBI:33019"/>
        <dbReference type="ChEBI" id="CHEBI:58315"/>
        <dbReference type="ChEBI" id="CHEBI:78442"/>
        <dbReference type="ChEBI" id="CHEBI:78536"/>
        <dbReference type="ChEBI" id="CHEBI:456215"/>
        <dbReference type="EC" id="6.1.1.1"/>
    </reaction>
    <physiologicalReaction direction="left-to-right" evidence="13">
        <dbReference type="Rhea" id="RHEA:10221"/>
    </physiologicalReaction>
</comment>
<keyword evidence="10 15" id="KW-0648">Protein biosynthesis</keyword>
<dbReference type="GO" id="GO:0000049">
    <property type="term" value="F:tRNA binding"/>
    <property type="evidence" value="ECO:0007669"/>
    <property type="project" value="UniProtKB-UniRule"/>
</dbReference>
<comment type="subcellular location">
    <subcellularLocation>
        <location evidence="2">Cytoplasm</location>
    </subcellularLocation>
    <subcellularLocation>
        <location evidence="1">Nucleus</location>
    </subcellularLocation>
</comment>
<dbReference type="GO" id="GO:0005524">
    <property type="term" value="F:ATP binding"/>
    <property type="evidence" value="ECO:0007669"/>
    <property type="project" value="UniProtKB-KW"/>
</dbReference>
<dbReference type="GO" id="GO:0005737">
    <property type="term" value="C:cytoplasm"/>
    <property type="evidence" value="ECO:0007669"/>
    <property type="project" value="UniProtKB-SubCell"/>
</dbReference>
<evidence type="ECO:0000256" key="9">
    <source>
        <dbReference type="ARBA" id="ARBA00022884"/>
    </source>
</evidence>
<evidence type="ECO:0000256" key="11">
    <source>
        <dbReference type="ARBA" id="ARBA00023146"/>
    </source>
</evidence>
<name>A0A5J4NDN2_9TREM</name>
<dbReference type="Gene3D" id="3.40.50.620">
    <property type="entry name" value="HUPs"/>
    <property type="match status" value="2"/>
</dbReference>
<dbReference type="Gene3D" id="2.40.50.140">
    <property type="entry name" value="Nucleic acid-binding proteins"/>
    <property type="match status" value="1"/>
</dbReference>
<evidence type="ECO:0000256" key="12">
    <source>
        <dbReference type="ARBA" id="ARBA00023242"/>
    </source>
</evidence>
<dbReference type="GO" id="GO:0006437">
    <property type="term" value="P:tyrosyl-tRNA aminoacylation"/>
    <property type="evidence" value="ECO:0007669"/>
    <property type="project" value="InterPro"/>
</dbReference>
<evidence type="ECO:0000256" key="1">
    <source>
        <dbReference type="ARBA" id="ARBA00004123"/>
    </source>
</evidence>
<dbReference type="Pfam" id="PF01588">
    <property type="entry name" value="tRNA_bind"/>
    <property type="match status" value="1"/>
</dbReference>
<evidence type="ECO:0000256" key="14">
    <source>
        <dbReference type="PROSITE-ProRule" id="PRU00209"/>
    </source>
</evidence>
<keyword evidence="9 14" id="KW-0694">RNA-binding</keyword>
<keyword evidence="4" id="KW-0963">Cytoplasm</keyword>
<sequence>MVSDCVPHELIVRNLQEVVGDEELHHLLKRDQPLTVYWGTATTGKPHVAYFVPIIKLADMLHAGCKVIILFADLHAYLDNMKAPWSLLRYRTQYYEAVIKGMLKSVNVPLERLHFIRGADYELTEVYSADLYRLLAIASVHDARKAGAEVVKQVSNPLVSGLLYPLLQALDEIHLGVDAQFGGVDQRKIFMLAEKYLPHLGHKKRVHLMNPMVPGLTGAKMSSSELDSKIDLLDSIELVRHKLTGAVCAPGVSAEQGNGVLAFLKYVVFPLTSDKGLIIPGESKPYKDYTLLEADYLSGRLEADTLKRVVIDCLNGRLDVIRADFENPALKTLVEQAYPSSDISHLTAASRSGWLHSMWNSRFIQAIWSLLTNYLPLSTAETSNLTLHPSEITSGLTSGIPAKLAEVDSRMGPVQDKTGLLRAFEEEFPVLLACNIADELSTKITEARSATCSFAVRTNDLTHSYAHKPLGIRSPLSPPVGLHHVSGTTFCRRGSGVQLSSRLQQTDQVRCLWSITPVGLPHLGHSIPIRRLARLSQFSGVHIIVLINDVGAHLRSSVSWDLVRPRGEFCRTVITALFTAMGGCEAQFTCLLGSEFQMAGDYMLEFYRLVSLVSELDCAFGSDCPMAYSVDESVTVADLPDDSVHTGSGRFSLGQLLMPCTDLVDTAYLGAIVRVSSPERARKRSMFDQKVNRHTSVDPSQDSGNALLRHSTSTVKAPKAYELLDYFQRPIIKGESRRRFLPVSQRCLTFRRHEGHYFTAFTTKTVPLYLDHVLLPSLQIDTRGSSGENGTVGIQPMQACLPASRYHGPPSAHALAVQAEDCTLPLIEPSSVAAEKSALSGLKRRLKRAFCQPGNVTVNPVLDIYRYILLPELSPEAPLVILRSEKNGGPLHIQSPDGATDSVSRWKALVNLFASGTLHPGDLKPAVELALSSSTANSLSDRLSRTLPKWSELTKLLDAAFPLSNQAPSAKTKMKGKTTPANEGNIEANRVVNQEVSKSGKTTGITSQSTAGDLAVNPNRLDIRVGLIVDVNKHPDANSLFVENVDFGSEIGHRTVVSGLSGVCPLEMLEGRRGAFVVNLKPVRMRGIESQTLDLWIGFAPPITPSVAKIAGWSERNHLFTRQHQELDVKRLENSGARINFQRAVTVHLKDVPVCTAPNGMREHLKEQITAATIDTIGIQRRKRPDGFDDNNNAATSNLVRQKNAAFSAFTMDSDNQT</sequence>
<dbReference type="NCBIfam" id="TIGR00234">
    <property type="entry name" value="tyrS"/>
    <property type="match status" value="1"/>
</dbReference>
<evidence type="ECO:0000256" key="3">
    <source>
        <dbReference type="ARBA" id="ARBA00005594"/>
    </source>
</evidence>
<keyword evidence="12" id="KW-0539">Nucleus</keyword>
<dbReference type="SUPFAM" id="SSF50249">
    <property type="entry name" value="Nucleic acid-binding proteins"/>
    <property type="match status" value="1"/>
</dbReference>
<dbReference type="CDD" id="cd00805">
    <property type="entry name" value="TyrRS_core"/>
    <property type="match status" value="1"/>
</dbReference>
<dbReference type="FunFam" id="3.40.50.620:FF:000040">
    <property type="entry name" value="Tyrosine--tRNA ligase"/>
    <property type="match status" value="1"/>
</dbReference>
<dbReference type="PANTHER" id="PTHR46264:SF4">
    <property type="entry name" value="TYROSINE--TRNA LIGASE, CYTOPLASMIC"/>
    <property type="match status" value="1"/>
</dbReference>
<gene>
    <name evidence="17" type="ORF">DEA37_0001762</name>
</gene>
<dbReference type="Proteomes" id="UP000324629">
    <property type="component" value="Unassembled WGS sequence"/>
</dbReference>
<organism evidence="17 18">
    <name type="scientific">Paragonimus westermani</name>
    <dbReference type="NCBI Taxonomy" id="34504"/>
    <lineage>
        <taxon>Eukaryota</taxon>
        <taxon>Metazoa</taxon>
        <taxon>Spiralia</taxon>
        <taxon>Lophotrochozoa</taxon>
        <taxon>Platyhelminthes</taxon>
        <taxon>Trematoda</taxon>
        <taxon>Digenea</taxon>
        <taxon>Plagiorchiida</taxon>
        <taxon>Troglotremata</taxon>
        <taxon>Troglotrematidae</taxon>
        <taxon>Paragonimus</taxon>
    </lineage>
</organism>
<keyword evidence="7 15" id="KW-0547">Nucleotide-binding</keyword>
<comment type="similarity">
    <text evidence="3 15">Belongs to the class-I aminoacyl-tRNA synthetase family.</text>
</comment>
<dbReference type="EC" id="6.1.1.1" evidence="15"/>
<dbReference type="Gene3D" id="1.10.240.10">
    <property type="entry name" value="Tyrosyl-Transfer RNA Synthetase"/>
    <property type="match status" value="2"/>
</dbReference>
<proteinExistence type="inferred from homology"/>
<evidence type="ECO:0000313" key="18">
    <source>
        <dbReference type="Proteomes" id="UP000324629"/>
    </source>
</evidence>
<dbReference type="PANTHER" id="PTHR46264">
    <property type="entry name" value="TYROSINE-TRNA LIGASE"/>
    <property type="match status" value="1"/>
</dbReference>
<comment type="caution">
    <text evidence="17">The sequence shown here is derived from an EMBL/GenBank/DDBJ whole genome shotgun (WGS) entry which is preliminary data.</text>
</comment>
<evidence type="ECO:0000256" key="4">
    <source>
        <dbReference type="ARBA" id="ARBA00022490"/>
    </source>
</evidence>
<evidence type="ECO:0000256" key="10">
    <source>
        <dbReference type="ARBA" id="ARBA00022917"/>
    </source>
</evidence>
<evidence type="ECO:0000259" key="16">
    <source>
        <dbReference type="PROSITE" id="PS50886"/>
    </source>
</evidence>
<dbReference type="EMBL" id="QNGE01003795">
    <property type="protein sequence ID" value="KAA3673602.1"/>
    <property type="molecule type" value="Genomic_DNA"/>
</dbReference>
<dbReference type="GO" id="GO:0004831">
    <property type="term" value="F:tyrosine-tRNA ligase activity"/>
    <property type="evidence" value="ECO:0007669"/>
    <property type="project" value="UniProtKB-EC"/>
</dbReference>
<dbReference type="InterPro" id="IPR012340">
    <property type="entry name" value="NA-bd_OB-fold"/>
</dbReference>
<evidence type="ECO:0000256" key="15">
    <source>
        <dbReference type="RuleBase" id="RU361234"/>
    </source>
</evidence>
<dbReference type="InterPro" id="IPR050489">
    <property type="entry name" value="Tyr-tRNA_synthase"/>
</dbReference>
<evidence type="ECO:0000256" key="7">
    <source>
        <dbReference type="ARBA" id="ARBA00022741"/>
    </source>
</evidence>
<dbReference type="NCBIfam" id="NF006330">
    <property type="entry name" value="PRK08560.1"/>
    <property type="match status" value="1"/>
</dbReference>
<evidence type="ECO:0000256" key="2">
    <source>
        <dbReference type="ARBA" id="ARBA00004496"/>
    </source>
</evidence>
<keyword evidence="5 14" id="KW-0820">tRNA-binding</keyword>
<dbReference type="PRINTS" id="PR01040">
    <property type="entry name" value="TRNASYNTHTYR"/>
</dbReference>
<dbReference type="PROSITE" id="PS50886">
    <property type="entry name" value="TRBD"/>
    <property type="match status" value="1"/>
</dbReference>
<accession>A0A5J4NDN2</accession>
<dbReference type="InterPro" id="IPR002547">
    <property type="entry name" value="tRNA-bd_dom"/>
</dbReference>
<dbReference type="InterPro" id="IPR002305">
    <property type="entry name" value="aa-tRNA-synth_Ic"/>
</dbReference>
<protein>
    <recommendedName>
        <fullName evidence="15">Tyrosine--tRNA ligase</fullName>
        <ecNumber evidence="15">6.1.1.1</ecNumber>
    </recommendedName>
    <alternativeName>
        <fullName evidence="15">Tyrosyl-tRNA synthetase</fullName>
    </alternativeName>
</protein>
<keyword evidence="11 15" id="KW-0030">Aminoacyl-tRNA synthetase</keyword>
<dbReference type="GO" id="GO:0005634">
    <property type="term" value="C:nucleus"/>
    <property type="evidence" value="ECO:0007669"/>
    <property type="project" value="UniProtKB-SubCell"/>
</dbReference>
<reference evidence="17 18" key="1">
    <citation type="journal article" date="2019" name="Gigascience">
        <title>Whole-genome sequence of the oriental lung fluke Paragonimus westermani.</title>
        <authorList>
            <person name="Oey H."/>
            <person name="Zakrzewski M."/>
            <person name="Narain K."/>
            <person name="Devi K.R."/>
            <person name="Agatsuma T."/>
            <person name="Nawaratna S."/>
            <person name="Gobert G.N."/>
            <person name="Jones M.K."/>
            <person name="Ragan M.A."/>
            <person name="McManus D.P."/>
            <person name="Krause L."/>
        </authorList>
    </citation>
    <scope>NUCLEOTIDE SEQUENCE [LARGE SCALE GENOMIC DNA]</scope>
    <source>
        <strain evidence="17 18">IND2009</strain>
    </source>
</reference>
<dbReference type="Pfam" id="PF00579">
    <property type="entry name" value="tRNA-synt_1b"/>
    <property type="match status" value="1"/>
</dbReference>
<keyword evidence="18" id="KW-1185">Reference proteome</keyword>
<evidence type="ECO:0000256" key="5">
    <source>
        <dbReference type="ARBA" id="ARBA00022555"/>
    </source>
</evidence>
<keyword evidence="8 15" id="KW-0067">ATP-binding</keyword>
<keyword evidence="6 15" id="KW-0436">Ligase</keyword>
<dbReference type="InterPro" id="IPR014729">
    <property type="entry name" value="Rossmann-like_a/b/a_fold"/>
</dbReference>
<evidence type="ECO:0000256" key="8">
    <source>
        <dbReference type="ARBA" id="ARBA00022840"/>
    </source>
</evidence>
<feature type="domain" description="TRNA-binding" evidence="16">
    <location>
        <begin position="1017"/>
        <end position="1140"/>
    </location>
</feature>